<dbReference type="AlphaFoldDB" id="A0A2P2Q4A9"/>
<evidence type="ECO:0000313" key="1">
    <source>
        <dbReference type="EMBL" id="MBX61818.1"/>
    </source>
</evidence>
<sequence length="56" mass="6441">MNAVKVILHRGYCFPHSFRFEDPFPFLSRAATRNQLLPPYSPVPNRIAICNPEPTI</sequence>
<reference evidence="1" key="1">
    <citation type="submission" date="2018-02" db="EMBL/GenBank/DDBJ databases">
        <title>Rhizophora mucronata_Transcriptome.</title>
        <authorList>
            <person name="Meera S.P."/>
            <person name="Sreeshan A."/>
            <person name="Augustine A."/>
        </authorList>
    </citation>
    <scope>NUCLEOTIDE SEQUENCE</scope>
    <source>
        <tissue evidence="1">Leaf</tissue>
    </source>
</reference>
<protein>
    <submittedName>
        <fullName evidence="1">Uncharacterized protein</fullName>
    </submittedName>
</protein>
<name>A0A2P2Q4A9_RHIMU</name>
<proteinExistence type="predicted"/>
<accession>A0A2P2Q4A9</accession>
<organism evidence="1">
    <name type="scientific">Rhizophora mucronata</name>
    <name type="common">Asiatic mangrove</name>
    <dbReference type="NCBI Taxonomy" id="61149"/>
    <lineage>
        <taxon>Eukaryota</taxon>
        <taxon>Viridiplantae</taxon>
        <taxon>Streptophyta</taxon>
        <taxon>Embryophyta</taxon>
        <taxon>Tracheophyta</taxon>
        <taxon>Spermatophyta</taxon>
        <taxon>Magnoliopsida</taxon>
        <taxon>eudicotyledons</taxon>
        <taxon>Gunneridae</taxon>
        <taxon>Pentapetalae</taxon>
        <taxon>rosids</taxon>
        <taxon>fabids</taxon>
        <taxon>Malpighiales</taxon>
        <taxon>Rhizophoraceae</taxon>
        <taxon>Rhizophora</taxon>
    </lineage>
</organism>
<dbReference type="EMBL" id="GGEC01081334">
    <property type="protein sequence ID" value="MBX61818.1"/>
    <property type="molecule type" value="Transcribed_RNA"/>
</dbReference>